<name>A0A9W7G2W8_9STRA</name>
<comment type="caution">
    <text evidence="1">The sequence shown here is derived from an EMBL/GenBank/DDBJ whole genome shotgun (WGS) entry which is preliminary data.</text>
</comment>
<sequence length="124" mass="14161">MFKRGVKHVAATDFVVKEEVGKGWKMILEKMGEAAGIQRGNFLTRKEYRDMLEGMGYRNVRIVIVEGTLEGFREFTKRRVRECERRGMRGEGYGRIMDDLESKGEAIGMAGEYLEYVVVAAEGE</sequence>
<evidence type="ECO:0000313" key="2">
    <source>
        <dbReference type="Proteomes" id="UP001165065"/>
    </source>
</evidence>
<evidence type="ECO:0000313" key="1">
    <source>
        <dbReference type="EMBL" id="GMI31072.1"/>
    </source>
</evidence>
<gene>
    <name evidence="1" type="ORF">TrCOL_g1065</name>
</gene>
<accession>A0A9W7G2W8</accession>
<protein>
    <submittedName>
        <fullName evidence="1">Uncharacterized protein</fullName>
    </submittedName>
</protein>
<dbReference type="EMBL" id="BRYA01000735">
    <property type="protein sequence ID" value="GMI31072.1"/>
    <property type="molecule type" value="Genomic_DNA"/>
</dbReference>
<proteinExistence type="predicted"/>
<organism evidence="1 2">
    <name type="scientific">Triparma columacea</name>
    <dbReference type="NCBI Taxonomy" id="722753"/>
    <lineage>
        <taxon>Eukaryota</taxon>
        <taxon>Sar</taxon>
        <taxon>Stramenopiles</taxon>
        <taxon>Ochrophyta</taxon>
        <taxon>Bolidophyceae</taxon>
        <taxon>Parmales</taxon>
        <taxon>Triparmaceae</taxon>
        <taxon>Triparma</taxon>
    </lineage>
</organism>
<dbReference type="OrthoDB" id="61390at2759"/>
<reference evidence="2" key="1">
    <citation type="journal article" date="2023" name="Commun. Biol.">
        <title>Genome analysis of Parmales, the sister group of diatoms, reveals the evolutionary specialization of diatoms from phago-mixotrophs to photoautotrophs.</title>
        <authorList>
            <person name="Ban H."/>
            <person name="Sato S."/>
            <person name="Yoshikawa S."/>
            <person name="Yamada K."/>
            <person name="Nakamura Y."/>
            <person name="Ichinomiya M."/>
            <person name="Sato N."/>
            <person name="Blanc-Mathieu R."/>
            <person name="Endo H."/>
            <person name="Kuwata A."/>
            <person name="Ogata H."/>
        </authorList>
    </citation>
    <scope>NUCLEOTIDE SEQUENCE [LARGE SCALE GENOMIC DNA]</scope>
</reference>
<keyword evidence="2" id="KW-1185">Reference proteome</keyword>
<dbReference type="AlphaFoldDB" id="A0A9W7G2W8"/>
<dbReference type="Proteomes" id="UP001165065">
    <property type="component" value="Unassembled WGS sequence"/>
</dbReference>